<evidence type="ECO:0000256" key="6">
    <source>
        <dbReference type="ARBA" id="ARBA00023128"/>
    </source>
</evidence>
<feature type="domain" description="GPI inositol-deacylase PGAP1-like alpha/beta" evidence="9">
    <location>
        <begin position="42"/>
        <end position="200"/>
    </location>
</feature>
<reference evidence="10" key="1">
    <citation type="journal article" date="2019" name="Beilstein J. Org. Chem.">
        <title>Nanangenines: drimane sesquiterpenoids as the dominant metabolite cohort of a novel Australian fungus, Aspergillus nanangensis.</title>
        <authorList>
            <person name="Lacey H.J."/>
            <person name="Gilchrist C.L.M."/>
            <person name="Crombie A."/>
            <person name="Kalaitzis J.A."/>
            <person name="Vuong D."/>
            <person name="Rutledge P.J."/>
            <person name="Turner P."/>
            <person name="Pitt J.I."/>
            <person name="Lacey E."/>
            <person name="Chooi Y.H."/>
            <person name="Piggott A.M."/>
        </authorList>
    </citation>
    <scope>NUCLEOTIDE SEQUENCE</scope>
    <source>
        <strain evidence="10">MST-FP2251</strain>
    </source>
</reference>
<dbReference type="SUPFAM" id="SSF53474">
    <property type="entry name" value="alpha/beta-Hydrolases"/>
    <property type="match status" value="1"/>
</dbReference>
<dbReference type="InterPro" id="IPR012908">
    <property type="entry name" value="PGAP1-ab_dom-like"/>
</dbReference>
<dbReference type="Pfam" id="PF07819">
    <property type="entry name" value="PGAP1"/>
    <property type="match status" value="1"/>
</dbReference>
<evidence type="ECO:0000256" key="5">
    <source>
        <dbReference type="ARBA" id="ARBA00022824"/>
    </source>
</evidence>
<comment type="subcellular location">
    <subcellularLocation>
        <location evidence="8">Endoplasmic reticulum membrane</location>
    </subcellularLocation>
    <subcellularLocation>
        <location evidence="3">Membrane</location>
    </subcellularLocation>
    <subcellularLocation>
        <location evidence="2">Mitochondrion</location>
    </subcellularLocation>
</comment>
<gene>
    <name evidence="10" type="ORF">FE257_007423</name>
</gene>
<name>A0AAD4CML1_ASPNN</name>
<dbReference type="EC" id="3.1.-.-" evidence="8"/>
<evidence type="ECO:0000313" key="11">
    <source>
        <dbReference type="Proteomes" id="UP001194746"/>
    </source>
</evidence>
<dbReference type="AlphaFoldDB" id="A0AAD4CML1"/>
<dbReference type="EMBL" id="VCAU01000037">
    <property type="protein sequence ID" value="KAF9889314.1"/>
    <property type="molecule type" value="Genomic_DNA"/>
</dbReference>
<dbReference type="InterPro" id="IPR029058">
    <property type="entry name" value="AB_hydrolase_fold"/>
</dbReference>
<accession>A0AAD4CML1</accession>
<evidence type="ECO:0000256" key="2">
    <source>
        <dbReference type="ARBA" id="ARBA00004173"/>
    </source>
</evidence>
<proteinExistence type="inferred from homology"/>
<dbReference type="GO" id="GO:0005789">
    <property type="term" value="C:endoplasmic reticulum membrane"/>
    <property type="evidence" value="ECO:0007669"/>
    <property type="project" value="UniProtKB-SubCell"/>
</dbReference>
<organism evidence="10 11">
    <name type="scientific">Aspergillus nanangensis</name>
    <dbReference type="NCBI Taxonomy" id="2582783"/>
    <lineage>
        <taxon>Eukaryota</taxon>
        <taxon>Fungi</taxon>
        <taxon>Dikarya</taxon>
        <taxon>Ascomycota</taxon>
        <taxon>Pezizomycotina</taxon>
        <taxon>Eurotiomycetes</taxon>
        <taxon>Eurotiomycetidae</taxon>
        <taxon>Eurotiales</taxon>
        <taxon>Aspergillaceae</taxon>
        <taxon>Aspergillus</taxon>
        <taxon>Aspergillus subgen. Circumdati</taxon>
    </lineage>
</organism>
<evidence type="ECO:0000256" key="8">
    <source>
        <dbReference type="RuleBase" id="RU365011"/>
    </source>
</evidence>
<dbReference type="Proteomes" id="UP001194746">
    <property type="component" value="Unassembled WGS sequence"/>
</dbReference>
<dbReference type="Gene3D" id="3.40.50.1820">
    <property type="entry name" value="alpha/beta hydrolase"/>
    <property type="match status" value="1"/>
</dbReference>
<dbReference type="InterPro" id="IPR052374">
    <property type="entry name" value="SERAC1"/>
</dbReference>
<evidence type="ECO:0000256" key="1">
    <source>
        <dbReference type="ARBA" id="ARBA00003496"/>
    </source>
</evidence>
<reference evidence="10" key="2">
    <citation type="submission" date="2020-02" db="EMBL/GenBank/DDBJ databases">
        <authorList>
            <person name="Gilchrist C.L.M."/>
            <person name="Chooi Y.-H."/>
        </authorList>
    </citation>
    <scope>NUCLEOTIDE SEQUENCE</scope>
    <source>
        <strain evidence="10">MST-FP2251</strain>
    </source>
</reference>
<keyword evidence="6" id="KW-0496">Mitochondrion</keyword>
<sequence>MKTERLLTGSLPAVVSHCIAPQRLKIELININRPIRALSMLTPVLFVHGLGGQRRGTWTADGDDGQDVFWPEQFLAQDLPKARILIFGYDSKFLSASESVSQNRMENYAADLCSSLASARSSADTSKRPILLVAHSLGGLVCAQALVIGDRSSAGTDTHSISSCVRGMVFFGTPFRGSKAAGLSERILRIVGMFWSNTSAANVKDLTEDSETLRILRSAFPELLSKRNESPQKIHVTFFYEQLKTNRVMIVDEESATIPGQGEKISIRANHLDMCKFETREDDVYKTVVRQLEKMIAKIMNGKPSSENAPKYQIRNDRCAIGSIGDVGSQVNNFQIPQ</sequence>
<keyword evidence="7 8" id="KW-0472">Membrane</keyword>
<keyword evidence="11" id="KW-1185">Reference proteome</keyword>
<dbReference type="GO" id="GO:0016788">
    <property type="term" value="F:hydrolase activity, acting on ester bonds"/>
    <property type="evidence" value="ECO:0007669"/>
    <property type="project" value="InterPro"/>
</dbReference>
<dbReference type="GO" id="GO:0005739">
    <property type="term" value="C:mitochondrion"/>
    <property type="evidence" value="ECO:0007669"/>
    <property type="project" value="UniProtKB-SubCell"/>
</dbReference>
<keyword evidence="8" id="KW-0653">Protein transport</keyword>
<evidence type="ECO:0000313" key="10">
    <source>
        <dbReference type="EMBL" id="KAF9889314.1"/>
    </source>
</evidence>
<evidence type="ECO:0000256" key="3">
    <source>
        <dbReference type="ARBA" id="ARBA00004370"/>
    </source>
</evidence>
<evidence type="ECO:0000256" key="4">
    <source>
        <dbReference type="ARBA" id="ARBA00015856"/>
    </source>
</evidence>
<evidence type="ECO:0000256" key="7">
    <source>
        <dbReference type="ARBA" id="ARBA00023136"/>
    </source>
</evidence>
<comment type="caution">
    <text evidence="10">The sequence shown here is derived from an EMBL/GenBank/DDBJ whole genome shotgun (WGS) entry which is preliminary data.</text>
</comment>
<comment type="function">
    <text evidence="1 8">Involved in inositol deacylation of GPI-anchored proteins which plays important roles in the quality control and ER-associated degradation of GPI-anchored proteins.</text>
</comment>
<dbReference type="PANTHER" id="PTHR48182:SF2">
    <property type="entry name" value="PROTEIN SERAC1"/>
    <property type="match status" value="1"/>
</dbReference>
<keyword evidence="8" id="KW-0378">Hydrolase</keyword>
<keyword evidence="5 8" id="KW-0256">Endoplasmic reticulum</keyword>
<comment type="similarity">
    <text evidence="8">Belongs to the GPI inositol-deacylase family.</text>
</comment>
<dbReference type="PANTHER" id="PTHR48182">
    <property type="entry name" value="PROTEIN SERAC1"/>
    <property type="match status" value="1"/>
</dbReference>
<protein>
    <recommendedName>
        <fullName evidence="4 8">GPI inositol-deacylase</fullName>
        <ecNumber evidence="8">3.1.-.-</ecNumber>
    </recommendedName>
</protein>
<dbReference type="GO" id="GO:0015031">
    <property type="term" value="P:protein transport"/>
    <property type="evidence" value="ECO:0007669"/>
    <property type="project" value="UniProtKB-KW"/>
</dbReference>
<evidence type="ECO:0000259" key="9">
    <source>
        <dbReference type="Pfam" id="PF07819"/>
    </source>
</evidence>
<keyword evidence="8" id="KW-0813">Transport</keyword>